<sequence length="836" mass="93033">MVTTEMDAAVAPWCGFLRKHADLVLQAARKDDDAFVIRVRLRPQDREHPVLPASTIARCREALELLGAIAHMDNAAWQALLQHQCGCVNLPLVEKGHLPPHFDLRFGDSKCTSLLEFDTQFYRTFFLSGDIEGTSVITAGASGEHPDFNTTVQAIEGRSSKAEYKAAPYPVDLRFIPPRTIEPYDAPRYLHDAVALVKELLAAQGGQQQRTAMLRREFPFALGSIELHVNRLALPAGASLLLAELVTLGVQLYPLISIDPQATIGNLPPCEMAPLLDALMECPLASRAHARERHRVHITKHDESYGFYHSSDGSTEDRRKYANNVRAMCSAIASAKGDVGGELYLDCIVSGASNAQKEMCWRWLAYALLTKHSSAKFSKLSITEPCLRERDVHCMMCVLRSKNPAAKLLNVAEENEQEEDDEDEMDEVHNLNDDQIFGAILMDVIENEEHDNVDTGQEDGFIDSLEERSENGDNGPRCEEREEEVGHEEEEGDTMLEAVRMRSGSTIQISPFSAFEEDDGENADSLVIREDTQFKVLRNDESSEWVDILIPCYGYGRVRRNAVHKFEFNDDKLGRSSSSLSEGYSGAITALCLEFERSVNGNVILPLLQYLGPKLTSLELPPTVGMTSSSVRAVLEACPYLQTFQMHDQLSIAEHELMVAYVSRQCKVADLCITGLVPSVTTLAFLRVLQDPTSAAAQTLQRLQLFPESSEAFDASLLNEMLEVLRVNRVLENLQLYISPALFRDFKPRFAQFHNQSLPVVKAPFPLQSRLALLSVVNASLKSARDNVSGDGPSSRKRARVSVKGIGIRGLGQDVLSLIFWFAAQRSLRQVVVRCR</sequence>
<dbReference type="HOGENOM" id="CLU_013142_1_0_1"/>
<feature type="region of interest" description="Disordered" evidence="1">
    <location>
        <begin position="465"/>
        <end position="492"/>
    </location>
</feature>
<dbReference type="EMBL" id="GL376599">
    <property type="status" value="NOT_ANNOTATED_CDS"/>
    <property type="molecule type" value="Genomic_DNA"/>
</dbReference>
<dbReference type="VEuPathDB" id="FungiDB:PYU1_G008949"/>
<reference evidence="3" key="2">
    <citation type="submission" date="2010-04" db="EMBL/GenBank/DDBJ databases">
        <authorList>
            <person name="Buell R."/>
            <person name="Hamilton J."/>
            <person name="Hostetler J."/>
        </authorList>
    </citation>
    <scope>NUCLEOTIDE SEQUENCE [LARGE SCALE GENOMIC DNA]</scope>
    <source>
        <strain evidence="3">DAOM:BR144</strain>
    </source>
</reference>
<keyword evidence="3" id="KW-1185">Reference proteome</keyword>
<dbReference type="InParanoid" id="K3WVG9"/>
<organism evidence="2 3">
    <name type="scientific">Globisporangium ultimum (strain ATCC 200006 / CBS 805.95 / DAOM BR144)</name>
    <name type="common">Pythium ultimum</name>
    <dbReference type="NCBI Taxonomy" id="431595"/>
    <lineage>
        <taxon>Eukaryota</taxon>
        <taxon>Sar</taxon>
        <taxon>Stramenopiles</taxon>
        <taxon>Oomycota</taxon>
        <taxon>Peronosporomycetes</taxon>
        <taxon>Pythiales</taxon>
        <taxon>Pythiaceae</taxon>
        <taxon>Globisporangium</taxon>
    </lineage>
</organism>
<accession>K3WVG9</accession>
<dbReference type="AlphaFoldDB" id="K3WVG9"/>
<reference evidence="3" key="1">
    <citation type="journal article" date="2010" name="Genome Biol.">
        <title>Genome sequence of the necrotrophic plant pathogen Pythium ultimum reveals original pathogenicity mechanisms and effector repertoire.</title>
        <authorList>
            <person name="Levesque C.A."/>
            <person name="Brouwer H."/>
            <person name="Cano L."/>
            <person name="Hamilton J.P."/>
            <person name="Holt C."/>
            <person name="Huitema E."/>
            <person name="Raffaele S."/>
            <person name="Robideau G.P."/>
            <person name="Thines M."/>
            <person name="Win J."/>
            <person name="Zerillo M.M."/>
            <person name="Beakes G.W."/>
            <person name="Boore J.L."/>
            <person name="Busam D."/>
            <person name="Dumas B."/>
            <person name="Ferriera S."/>
            <person name="Fuerstenberg S.I."/>
            <person name="Gachon C.M."/>
            <person name="Gaulin E."/>
            <person name="Govers F."/>
            <person name="Grenville-Briggs L."/>
            <person name="Horner N."/>
            <person name="Hostetler J."/>
            <person name="Jiang R.H."/>
            <person name="Johnson J."/>
            <person name="Krajaejun T."/>
            <person name="Lin H."/>
            <person name="Meijer H.J."/>
            <person name="Moore B."/>
            <person name="Morris P."/>
            <person name="Phuntmart V."/>
            <person name="Puiu D."/>
            <person name="Shetty J."/>
            <person name="Stajich J.E."/>
            <person name="Tripathy S."/>
            <person name="Wawra S."/>
            <person name="van West P."/>
            <person name="Whitty B.R."/>
            <person name="Coutinho P.M."/>
            <person name="Henrissat B."/>
            <person name="Martin F."/>
            <person name="Thomas P.D."/>
            <person name="Tyler B.M."/>
            <person name="De Vries R.P."/>
            <person name="Kamoun S."/>
            <person name="Yandell M."/>
            <person name="Tisserat N."/>
            <person name="Buell C.R."/>
        </authorList>
    </citation>
    <scope>NUCLEOTIDE SEQUENCE</scope>
    <source>
        <strain evidence="3">DAOM:BR144</strain>
    </source>
</reference>
<evidence type="ECO:0000256" key="1">
    <source>
        <dbReference type="SAM" id="MobiDB-lite"/>
    </source>
</evidence>
<dbReference type="eggNOG" id="ENOG502RVX7">
    <property type="taxonomic scope" value="Eukaryota"/>
</dbReference>
<feature type="compositionally biased region" description="Acidic residues" evidence="1">
    <location>
        <begin position="481"/>
        <end position="492"/>
    </location>
</feature>
<evidence type="ECO:0000313" key="3">
    <source>
        <dbReference type="Proteomes" id="UP000019132"/>
    </source>
</evidence>
<feature type="compositionally biased region" description="Basic and acidic residues" evidence="1">
    <location>
        <begin position="465"/>
        <end position="480"/>
    </location>
</feature>
<protein>
    <submittedName>
        <fullName evidence="2">Uncharacterized protein</fullName>
    </submittedName>
</protein>
<name>K3WVG9_GLOUD</name>
<dbReference type="Proteomes" id="UP000019132">
    <property type="component" value="Unassembled WGS sequence"/>
</dbReference>
<reference evidence="2" key="3">
    <citation type="submission" date="2015-02" db="UniProtKB">
        <authorList>
            <consortium name="EnsemblProtists"/>
        </authorList>
    </citation>
    <scope>IDENTIFICATION</scope>
    <source>
        <strain evidence="2">DAOM BR144</strain>
    </source>
</reference>
<proteinExistence type="predicted"/>
<dbReference type="EnsemblProtists" id="PYU1_T008967">
    <property type="protein sequence ID" value="PYU1_T008967"/>
    <property type="gene ID" value="PYU1_G008949"/>
</dbReference>
<evidence type="ECO:0000313" key="2">
    <source>
        <dbReference type="EnsemblProtists" id="PYU1_T008967"/>
    </source>
</evidence>